<keyword evidence="2" id="KW-1185">Reference proteome</keyword>
<gene>
    <name evidence="1" type="ORF">LAZ67_X002941</name>
</gene>
<protein>
    <submittedName>
        <fullName evidence="1">Uncharacterized protein</fullName>
    </submittedName>
</protein>
<proteinExistence type="predicted"/>
<evidence type="ECO:0000313" key="1">
    <source>
        <dbReference type="EMBL" id="UYV84644.1"/>
    </source>
</evidence>
<organism evidence="1 2">
    <name type="scientific">Cordylochernes scorpioides</name>
    <dbReference type="NCBI Taxonomy" id="51811"/>
    <lineage>
        <taxon>Eukaryota</taxon>
        <taxon>Metazoa</taxon>
        <taxon>Ecdysozoa</taxon>
        <taxon>Arthropoda</taxon>
        <taxon>Chelicerata</taxon>
        <taxon>Arachnida</taxon>
        <taxon>Pseudoscorpiones</taxon>
        <taxon>Cheliferoidea</taxon>
        <taxon>Chernetidae</taxon>
        <taxon>Cordylochernes</taxon>
    </lineage>
</organism>
<sequence>MKLTDQPQKKQTEIVHANKLKHFHPSDNFKITHHMQNSSTINQINENVDLITFDSGEHSISDCVSILDQDNPYYNSSNLSECRLGQIARQSSMFANSNTIDID</sequence>
<evidence type="ECO:0000313" key="2">
    <source>
        <dbReference type="Proteomes" id="UP001235939"/>
    </source>
</evidence>
<dbReference type="EMBL" id="CP092886">
    <property type="protein sequence ID" value="UYV84644.1"/>
    <property type="molecule type" value="Genomic_DNA"/>
</dbReference>
<name>A0ABY6LTR1_9ARAC</name>
<reference evidence="1 2" key="1">
    <citation type="submission" date="2022-03" db="EMBL/GenBank/DDBJ databases">
        <title>A chromosomal length assembly of Cordylochernes scorpioides.</title>
        <authorList>
            <person name="Zeh D."/>
            <person name="Zeh J."/>
        </authorList>
    </citation>
    <scope>NUCLEOTIDE SEQUENCE [LARGE SCALE GENOMIC DNA]</scope>
    <source>
        <strain evidence="1">IN4F17</strain>
        <tissue evidence="1">Whole Body</tissue>
    </source>
</reference>
<accession>A0ABY6LTR1</accession>
<dbReference type="Proteomes" id="UP001235939">
    <property type="component" value="Chromosome X"/>
</dbReference>